<organism evidence="3 4">
    <name type="scientific">Parasitella parasitica</name>
    <dbReference type="NCBI Taxonomy" id="35722"/>
    <lineage>
        <taxon>Eukaryota</taxon>
        <taxon>Fungi</taxon>
        <taxon>Fungi incertae sedis</taxon>
        <taxon>Mucoromycota</taxon>
        <taxon>Mucoromycotina</taxon>
        <taxon>Mucoromycetes</taxon>
        <taxon>Mucorales</taxon>
        <taxon>Mucorineae</taxon>
        <taxon>Mucoraceae</taxon>
        <taxon>Parasitella</taxon>
    </lineage>
</organism>
<dbReference type="OrthoDB" id="10309703at2759"/>
<evidence type="ECO:0000313" key="3">
    <source>
        <dbReference type="EMBL" id="CEP10896.1"/>
    </source>
</evidence>
<accession>A0A0B7MXZ0</accession>
<evidence type="ECO:0000313" key="4">
    <source>
        <dbReference type="Proteomes" id="UP000054107"/>
    </source>
</evidence>
<dbReference type="GO" id="GO:0016799">
    <property type="term" value="F:hydrolase activity, hydrolyzing N-glycosyl compounds"/>
    <property type="evidence" value="ECO:0007669"/>
    <property type="project" value="InterPro"/>
</dbReference>
<gene>
    <name evidence="3" type="primary">PARPA_04693.1 scaffold 15556</name>
</gene>
<sequence>MVLPKITFSQLVEKIKQDQAFLKDTRFILVLDLGFDPDDIFALDYAIKHIKSSIALIVTSFYKTHEKALETLIHLYSQGIYDIPVAPGLAFADDDDENDAKFKKQVPLWPASFGYPHDSESLIGNHFKNYRVNIECSPEIMERMTRYAYDIYKNPAYTTNLVWKVLTDAKKNNKPIGILAQGPLTDVSSWIDSGYFKDGPDISISYVMSGVLFVKGQEYVMERLGYNYMMDPDSAANFFENMPGYIVIVNTDFCRNSSLVLSEDDRDDLMKILDSGDVDVKKAFAADIELFNEKKPCSVSLPLADCGVPYFAHQPEKMVEGVAAKFCRSGGCLLASNTSIFLAYDRDEHFLNANPYKYAQLHVEPSNIFFITRVENDETMKAEIMKTIIESAKNRGSFQEMVLPGIKKLMEKDGYNLDCPDFENQLRYTSIKPTRQIK</sequence>
<protein>
    <recommendedName>
        <fullName evidence="2">Inosine/uridine-preferring nucleoside hydrolase domain-containing protein</fullName>
    </recommendedName>
</protein>
<dbReference type="SUPFAM" id="SSF53590">
    <property type="entry name" value="Nucleoside hydrolase"/>
    <property type="match status" value="1"/>
</dbReference>
<reference evidence="3 4" key="1">
    <citation type="submission" date="2014-09" db="EMBL/GenBank/DDBJ databases">
        <authorList>
            <person name="Ellenberger Sabrina"/>
        </authorList>
    </citation>
    <scope>NUCLEOTIDE SEQUENCE [LARGE SCALE GENOMIC DNA]</scope>
    <source>
        <strain evidence="3 4">CBS 412.66</strain>
    </source>
</reference>
<dbReference type="InterPro" id="IPR001910">
    <property type="entry name" value="Inosine/uridine_hydrolase_dom"/>
</dbReference>
<dbReference type="Proteomes" id="UP000054107">
    <property type="component" value="Unassembled WGS sequence"/>
</dbReference>
<feature type="domain" description="Inosine/uridine-preferring nucleoside hydrolase" evidence="2">
    <location>
        <begin position="32"/>
        <end position="284"/>
    </location>
</feature>
<evidence type="ECO:0000256" key="1">
    <source>
        <dbReference type="ARBA" id="ARBA00009176"/>
    </source>
</evidence>
<dbReference type="AlphaFoldDB" id="A0A0B7MXZ0"/>
<name>A0A0B7MXZ0_9FUNG</name>
<proteinExistence type="inferred from homology"/>
<comment type="similarity">
    <text evidence="1">Belongs to the IUNH family.</text>
</comment>
<dbReference type="Gene3D" id="3.90.245.10">
    <property type="entry name" value="Ribonucleoside hydrolase-like"/>
    <property type="match status" value="1"/>
</dbReference>
<dbReference type="InterPro" id="IPR036452">
    <property type="entry name" value="Ribo_hydro-like"/>
</dbReference>
<dbReference type="Pfam" id="PF01156">
    <property type="entry name" value="IU_nuc_hydro"/>
    <property type="match status" value="1"/>
</dbReference>
<dbReference type="EMBL" id="LN725587">
    <property type="protein sequence ID" value="CEP10896.1"/>
    <property type="molecule type" value="Genomic_DNA"/>
</dbReference>
<evidence type="ECO:0000259" key="2">
    <source>
        <dbReference type="Pfam" id="PF01156"/>
    </source>
</evidence>
<keyword evidence="4" id="KW-1185">Reference proteome</keyword>